<dbReference type="EMBL" id="BJYD01000017">
    <property type="protein sequence ID" value="GEN53597.1"/>
    <property type="molecule type" value="Genomic_DNA"/>
</dbReference>
<protein>
    <recommendedName>
        <fullName evidence="4">DUF4190 domain-containing protein</fullName>
    </recommendedName>
</protein>
<dbReference type="Proteomes" id="UP000321886">
    <property type="component" value="Unassembled WGS sequence"/>
</dbReference>
<sequence>MYQKTVTSCVLGMMSIFLPFVGIILGWFGFLFANKALDELSTDAPGYRYALGGKICSIVGLCLQSCILIFILAAYFFFMNLNLFM</sequence>
<reference evidence="2 3" key="1">
    <citation type="submission" date="2019-07" db="EMBL/GenBank/DDBJ databases">
        <title>Whole genome shotgun sequence of Halobacillus faecis NBRC 103569.</title>
        <authorList>
            <person name="Hosoyama A."/>
            <person name="Uohara A."/>
            <person name="Ohji S."/>
            <person name="Ichikawa N."/>
        </authorList>
    </citation>
    <scope>NUCLEOTIDE SEQUENCE [LARGE SCALE GENOMIC DNA]</scope>
    <source>
        <strain evidence="2 3">NBRC 103569</strain>
    </source>
</reference>
<evidence type="ECO:0008006" key="4">
    <source>
        <dbReference type="Google" id="ProtNLM"/>
    </source>
</evidence>
<gene>
    <name evidence="2" type="ORF">HFA01_18590</name>
</gene>
<keyword evidence="1" id="KW-0812">Transmembrane</keyword>
<organism evidence="2 3">
    <name type="scientific">Halobacillus faecis</name>
    <dbReference type="NCBI Taxonomy" id="360184"/>
    <lineage>
        <taxon>Bacteria</taxon>
        <taxon>Bacillati</taxon>
        <taxon>Bacillota</taxon>
        <taxon>Bacilli</taxon>
        <taxon>Bacillales</taxon>
        <taxon>Bacillaceae</taxon>
        <taxon>Halobacillus</taxon>
    </lineage>
</organism>
<keyword evidence="1" id="KW-1133">Transmembrane helix</keyword>
<name>A0A511WRG7_9BACI</name>
<evidence type="ECO:0000256" key="1">
    <source>
        <dbReference type="SAM" id="Phobius"/>
    </source>
</evidence>
<dbReference type="AlphaFoldDB" id="A0A511WRG7"/>
<feature type="transmembrane region" description="Helical" evidence="1">
    <location>
        <begin position="12"/>
        <end position="34"/>
    </location>
</feature>
<proteinExistence type="predicted"/>
<feature type="transmembrane region" description="Helical" evidence="1">
    <location>
        <begin position="55"/>
        <end position="78"/>
    </location>
</feature>
<keyword evidence="1" id="KW-0472">Membrane</keyword>
<evidence type="ECO:0000313" key="3">
    <source>
        <dbReference type="Proteomes" id="UP000321886"/>
    </source>
</evidence>
<evidence type="ECO:0000313" key="2">
    <source>
        <dbReference type="EMBL" id="GEN53597.1"/>
    </source>
</evidence>
<comment type="caution">
    <text evidence="2">The sequence shown here is derived from an EMBL/GenBank/DDBJ whole genome shotgun (WGS) entry which is preliminary data.</text>
</comment>
<accession>A0A511WRG7</accession>
<keyword evidence="3" id="KW-1185">Reference proteome</keyword>